<dbReference type="AlphaFoldDB" id="A0A6J6VW21"/>
<dbReference type="PROSITE" id="PS51257">
    <property type="entry name" value="PROKAR_LIPOPROTEIN"/>
    <property type="match status" value="1"/>
</dbReference>
<dbReference type="Pfam" id="PF13400">
    <property type="entry name" value="Tad"/>
    <property type="match status" value="1"/>
</dbReference>
<accession>A0A6J6VW21</accession>
<gene>
    <name evidence="2" type="ORF">UFOPK2761_03600</name>
</gene>
<reference evidence="2" key="1">
    <citation type="submission" date="2020-05" db="EMBL/GenBank/DDBJ databases">
        <authorList>
            <person name="Chiriac C."/>
            <person name="Salcher M."/>
            <person name="Ghai R."/>
            <person name="Kavagutti S V."/>
        </authorList>
    </citation>
    <scope>NUCLEOTIDE SEQUENCE</scope>
</reference>
<dbReference type="InterPro" id="IPR021202">
    <property type="entry name" value="Rv3654c-like"/>
</dbReference>
<dbReference type="EMBL" id="CAEZYQ010000059">
    <property type="protein sequence ID" value="CAB4774627.1"/>
    <property type="molecule type" value="Genomic_DNA"/>
</dbReference>
<evidence type="ECO:0000259" key="1">
    <source>
        <dbReference type="Pfam" id="PF13400"/>
    </source>
</evidence>
<organism evidence="2">
    <name type="scientific">freshwater metagenome</name>
    <dbReference type="NCBI Taxonomy" id="449393"/>
    <lineage>
        <taxon>unclassified sequences</taxon>
        <taxon>metagenomes</taxon>
        <taxon>ecological metagenomes</taxon>
    </lineage>
</organism>
<feature type="domain" description="Putative Flp pilus-assembly TadG-like N-terminal" evidence="1">
    <location>
        <begin position="15"/>
        <end position="61"/>
    </location>
</feature>
<evidence type="ECO:0000313" key="2">
    <source>
        <dbReference type="EMBL" id="CAB4774627.1"/>
    </source>
</evidence>
<protein>
    <submittedName>
        <fullName evidence="2">Unannotated protein</fullName>
    </submittedName>
</protein>
<sequence>MERRGRGVRARTDHGGATVAAVACLGLLLLVGLALGEVGAWFAAHRQVRAAADLAALAGAGAVTADPCGRAEDVAGSNGARLLSCAVEGRAVRVVVGLDAPTRLGPAHELTGTALAGPG</sequence>
<dbReference type="InterPro" id="IPR028087">
    <property type="entry name" value="Tad_N"/>
</dbReference>
<name>A0A6J6VW21_9ZZZZ</name>
<dbReference type="NCBIfam" id="TIGR03816">
    <property type="entry name" value="tadE_like_DECH"/>
    <property type="match status" value="1"/>
</dbReference>
<proteinExistence type="predicted"/>